<keyword evidence="4" id="KW-1185">Reference proteome</keyword>
<gene>
    <name evidence="3" type="ORF">BV898_11164</name>
</gene>
<dbReference type="GO" id="GO:0030276">
    <property type="term" value="F:clathrin binding"/>
    <property type="evidence" value="ECO:0007669"/>
    <property type="project" value="TreeGrafter"/>
</dbReference>
<dbReference type="EMBL" id="MTYJ01000101">
    <property type="protein sequence ID" value="OQV14658.1"/>
    <property type="molecule type" value="Genomic_DNA"/>
</dbReference>
<dbReference type="PROSITE" id="PS50004">
    <property type="entry name" value="C2"/>
    <property type="match status" value="1"/>
</dbReference>
<reference evidence="4" key="1">
    <citation type="submission" date="2017-01" db="EMBL/GenBank/DDBJ databases">
        <title>Comparative genomics of anhydrobiosis in the tardigrade Hypsibius dujardini.</title>
        <authorList>
            <person name="Yoshida Y."/>
            <person name="Koutsovoulos G."/>
            <person name="Laetsch D."/>
            <person name="Stevens L."/>
            <person name="Kumar S."/>
            <person name="Horikawa D."/>
            <person name="Ishino K."/>
            <person name="Komine S."/>
            <person name="Tomita M."/>
            <person name="Blaxter M."/>
            <person name="Arakawa K."/>
        </authorList>
    </citation>
    <scope>NUCLEOTIDE SEQUENCE [LARGE SCALE GENOMIC DNA]</scope>
    <source>
        <strain evidence="4">Z151</strain>
    </source>
</reference>
<feature type="region of interest" description="Disordered" evidence="1">
    <location>
        <begin position="1"/>
        <end position="104"/>
    </location>
</feature>
<dbReference type="OrthoDB" id="270970at2759"/>
<dbReference type="PANTHER" id="PTHR10024">
    <property type="entry name" value="SYNAPTOTAGMIN"/>
    <property type="match status" value="1"/>
</dbReference>
<comment type="caution">
    <text evidence="3">The sequence shown here is derived from an EMBL/GenBank/DDBJ whole genome shotgun (WGS) entry which is preliminary data.</text>
</comment>
<name>A0A1W0WHH7_HYPEX</name>
<accession>A0A1W0WHH7</accession>
<dbReference type="Gene3D" id="2.60.40.150">
    <property type="entry name" value="C2 domain"/>
    <property type="match status" value="2"/>
</dbReference>
<dbReference type="GO" id="GO:0005509">
    <property type="term" value="F:calcium ion binding"/>
    <property type="evidence" value="ECO:0007669"/>
    <property type="project" value="TreeGrafter"/>
</dbReference>
<dbReference type="Pfam" id="PF00168">
    <property type="entry name" value="C2"/>
    <property type="match status" value="1"/>
</dbReference>
<dbReference type="GO" id="GO:0005886">
    <property type="term" value="C:plasma membrane"/>
    <property type="evidence" value="ECO:0007669"/>
    <property type="project" value="TreeGrafter"/>
</dbReference>
<organism evidence="3 4">
    <name type="scientific">Hypsibius exemplaris</name>
    <name type="common">Freshwater tardigrade</name>
    <dbReference type="NCBI Taxonomy" id="2072580"/>
    <lineage>
        <taxon>Eukaryota</taxon>
        <taxon>Metazoa</taxon>
        <taxon>Ecdysozoa</taxon>
        <taxon>Tardigrada</taxon>
        <taxon>Eutardigrada</taxon>
        <taxon>Parachela</taxon>
        <taxon>Hypsibioidea</taxon>
        <taxon>Hypsibiidae</taxon>
        <taxon>Hypsibius</taxon>
    </lineage>
</organism>
<feature type="compositionally biased region" description="Polar residues" evidence="1">
    <location>
        <begin position="43"/>
        <end position="56"/>
    </location>
</feature>
<dbReference type="GO" id="GO:0070382">
    <property type="term" value="C:exocytic vesicle"/>
    <property type="evidence" value="ECO:0007669"/>
    <property type="project" value="TreeGrafter"/>
</dbReference>
<evidence type="ECO:0000313" key="3">
    <source>
        <dbReference type="EMBL" id="OQV14658.1"/>
    </source>
</evidence>
<dbReference type="InterPro" id="IPR000008">
    <property type="entry name" value="C2_dom"/>
</dbReference>
<dbReference type="GO" id="GO:0005544">
    <property type="term" value="F:calcium-dependent phospholipid binding"/>
    <property type="evidence" value="ECO:0007669"/>
    <property type="project" value="TreeGrafter"/>
</dbReference>
<evidence type="ECO:0000259" key="2">
    <source>
        <dbReference type="PROSITE" id="PS50004"/>
    </source>
</evidence>
<dbReference type="GO" id="GO:0001786">
    <property type="term" value="F:phosphatidylserine binding"/>
    <property type="evidence" value="ECO:0007669"/>
    <property type="project" value="TreeGrafter"/>
</dbReference>
<feature type="domain" description="C2" evidence="2">
    <location>
        <begin position="223"/>
        <end position="348"/>
    </location>
</feature>
<dbReference type="AlphaFoldDB" id="A0A1W0WHH7"/>
<sequence length="622" mass="70443">MDSDSEQSDATTPPLSELSESPLVSVSDNETSEESVVSPSETADLSTATVDDSNSSQDDDERASRNAVHYKPPKDGPVRRQHRHPFGPNRDSMGNYVGPGGDQESLPVKGVKRLCWEKNMLMHRMRPHLEDVRSVGLKVSDSVKEKGTKLGIQLALRGVRYITGRQSGVDPADLTDDDDLDPQAPHVDPFDFDFRQLKVEPVAIPKLVVNNEYLASGREKTHAYFESRKDAMYNAVMDQAASKVTKEIAAKLKKKETKPKEKQVKQVEPPLNRNAIEPLTTRIIGKTINPKWKEVFELSGVPPIGTLMRQTLHIDIYDYDQIGADDHVGYVDIGFATYDLKENTDMWFDLRTKENEEFFKVRGHILIGLRYDEKHEQLTVFLERCHGLEKPGWLMMRGSLHINGFLVKEERAKIEQITSINPELKRRMVFSKVQRTLLDEYTVSVYLAFRKYFSYYKFFGQVNLSSKSKIKDEEAIWREAVKLPGEAAFKQLAIQPFVGLVKKPWTADEVEAEQSIGFLHVTLKTSNMGSGIIITCTFDKAEELRLPQGNVIFVEIFIVKDHICLAKESTLSKKVGQKVTAIEEQFDFPVEMEDVQQVELLAVVFQKTFSGKEALGRNLLSS</sequence>
<feature type="compositionally biased region" description="Low complexity" evidence="1">
    <location>
        <begin position="13"/>
        <end position="27"/>
    </location>
</feature>
<evidence type="ECO:0000256" key="1">
    <source>
        <dbReference type="SAM" id="MobiDB-lite"/>
    </source>
</evidence>
<dbReference type="InterPro" id="IPR035892">
    <property type="entry name" value="C2_domain_sf"/>
</dbReference>
<protein>
    <recommendedName>
        <fullName evidence="2">C2 domain-containing protein</fullName>
    </recommendedName>
</protein>
<evidence type="ECO:0000313" key="4">
    <source>
        <dbReference type="Proteomes" id="UP000192578"/>
    </source>
</evidence>
<dbReference type="SUPFAM" id="SSF49562">
    <property type="entry name" value="C2 domain (Calcium/lipid-binding domain, CaLB)"/>
    <property type="match status" value="1"/>
</dbReference>
<dbReference type="Proteomes" id="UP000192578">
    <property type="component" value="Unassembled WGS sequence"/>
</dbReference>
<dbReference type="GO" id="GO:0017156">
    <property type="term" value="P:calcium-ion regulated exocytosis"/>
    <property type="evidence" value="ECO:0007669"/>
    <property type="project" value="TreeGrafter"/>
</dbReference>
<proteinExistence type="predicted"/>
<dbReference type="GO" id="GO:0000149">
    <property type="term" value="F:SNARE binding"/>
    <property type="evidence" value="ECO:0007669"/>
    <property type="project" value="TreeGrafter"/>
</dbReference>